<gene>
    <name evidence="3" type="ORF">UFOPK2880_01914</name>
</gene>
<dbReference type="PROSITE" id="PS00061">
    <property type="entry name" value="ADH_SHORT"/>
    <property type="match status" value="1"/>
</dbReference>
<proteinExistence type="inferred from homology"/>
<comment type="similarity">
    <text evidence="1">Belongs to the short-chain dehydrogenases/reductases (SDR) family.</text>
</comment>
<dbReference type="PRINTS" id="PR00081">
    <property type="entry name" value="GDHRDH"/>
</dbReference>
<dbReference type="InterPro" id="IPR020904">
    <property type="entry name" value="Sc_DH/Rdtase_CS"/>
</dbReference>
<dbReference type="PANTHER" id="PTHR24321">
    <property type="entry name" value="DEHYDROGENASES, SHORT CHAIN"/>
    <property type="match status" value="1"/>
</dbReference>
<dbReference type="EMBL" id="CAEZZP010000200">
    <property type="protein sequence ID" value="CAB4789197.1"/>
    <property type="molecule type" value="Genomic_DNA"/>
</dbReference>
<dbReference type="GO" id="GO:0016491">
    <property type="term" value="F:oxidoreductase activity"/>
    <property type="evidence" value="ECO:0007669"/>
    <property type="project" value="UniProtKB-KW"/>
</dbReference>
<sequence length="179" mass="19108">MAQTVADFGRLDGCIANAGRSGTGTPFIEMTMREWRAIMSVNLDSVFVTMREAAKVLVAQGTGGSLAAVSSTSAIHGAAGNEAYGTSKTAINGLVRALAVGLARHQIRVNSLVPDWTKTELAGPAFANEKFRDATTRRTPVRRWAEPSEFRDIGVFLADPSLTYHTGQEVVVDGGYTVF</sequence>
<reference evidence="3" key="1">
    <citation type="submission" date="2020-05" db="EMBL/GenBank/DDBJ databases">
        <authorList>
            <person name="Chiriac C."/>
            <person name="Salcher M."/>
            <person name="Ghai R."/>
            <person name="Kavagutti S V."/>
        </authorList>
    </citation>
    <scope>NUCLEOTIDE SEQUENCE</scope>
</reference>
<organism evidence="3">
    <name type="scientific">freshwater metagenome</name>
    <dbReference type="NCBI Taxonomy" id="449393"/>
    <lineage>
        <taxon>unclassified sequences</taxon>
        <taxon>metagenomes</taxon>
        <taxon>ecological metagenomes</taxon>
    </lineage>
</organism>
<name>A0A6J6X533_9ZZZZ</name>
<dbReference type="InterPro" id="IPR002347">
    <property type="entry name" value="SDR_fam"/>
</dbReference>
<protein>
    <submittedName>
        <fullName evidence="3">Unannotated protein</fullName>
    </submittedName>
</protein>
<dbReference type="SUPFAM" id="SSF51735">
    <property type="entry name" value="NAD(P)-binding Rossmann-fold domains"/>
    <property type="match status" value="1"/>
</dbReference>
<accession>A0A6J6X533</accession>
<evidence type="ECO:0000256" key="2">
    <source>
        <dbReference type="ARBA" id="ARBA00023002"/>
    </source>
</evidence>
<evidence type="ECO:0000313" key="3">
    <source>
        <dbReference type="EMBL" id="CAB4789197.1"/>
    </source>
</evidence>
<evidence type="ECO:0000256" key="1">
    <source>
        <dbReference type="ARBA" id="ARBA00006484"/>
    </source>
</evidence>
<dbReference type="Gene3D" id="3.40.50.720">
    <property type="entry name" value="NAD(P)-binding Rossmann-like Domain"/>
    <property type="match status" value="1"/>
</dbReference>
<dbReference type="PANTHER" id="PTHR24321:SF8">
    <property type="entry name" value="ESTRADIOL 17-BETA-DEHYDROGENASE 8-RELATED"/>
    <property type="match status" value="1"/>
</dbReference>
<dbReference type="AlphaFoldDB" id="A0A6J6X533"/>
<dbReference type="Pfam" id="PF13561">
    <property type="entry name" value="adh_short_C2"/>
    <property type="match status" value="1"/>
</dbReference>
<dbReference type="InterPro" id="IPR036291">
    <property type="entry name" value="NAD(P)-bd_dom_sf"/>
</dbReference>
<keyword evidence="2" id="KW-0560">Oxidoreductase</keyword>